<reference evidence="6 7" key="1">
    <citation type="submission" date="2021-08" db="EMBL/GenBank/DDBJ databases">
        <title>Collinsella faecalis sp. nov. isolated from swine faeces.</title>
        <authorList>
            <person name="Oh B.S."/>
            <person name="Lee J.H."/>
        </authorList>
    </citation>
    <scope>NUCLEOTIDE SEQUENCE [LARGE SCALE GENOMIC DNA]</scope>
    <source>
        <strain evidence="6 7">AGMB00827</strain>
    </source>
</reference>
<feature type="domain" description="HTH LytTR-type" evidence="5">
    <location>
        <begin position="55"/>
        <end position="149"/>
    </location>
</feature>
<evidence type="ECO:0000256" key="2">
    <source>
        <dbReference type="ARBA" id="ARBA00023015"/>
    </source>
</evidence>
<dbReference type="RefSeq" id="WP_222199934.1">
    <property type="nucleotide sequence ID" value="NZ_JAIMFO010000008.1"/>
</dbReference>
<name>A0ABS7MME0_9ACTN</name>
<evidence type="ECO:0000313" key="7">
    <source>
        <dbReference type="Proteomes" id="UP000700908"/>
    </source>
</evidence>
<dbReference type="Pfam" id="PF04397">
    <property type="entry name" value="LytTR"/>
    <property type="match status" value="1"/>
</dbReference>
<keyword evidence="2" id="KW-0805">Transcription regulation</keyword>
<keyword evidence="7" id="KW-1185">Reference proteome</keyword>
<dbReference type="PROSITE" id="PS50930">
    <property type="entry name" value="HTH_LYTTR"/>
    <property type="match status" value="1"/>
</dbReference>
<evidence type="ECO:0000256" key="4">
    <source>
        <dbReference type="ARBA" id="ARBA00023163"/>
    </source>
</evidence>
<dbReference type="SMART" id="SM00850">
    <property type="entry name" value="LytTR"/>
    <property type="match status" value="1"/>
</dbReference>
<dbReference type="Gene3D" id="2.40.50.1020">
    <property type="entry name" value="LytTr DNA-binding domain"/>
    <property type="match status" value="1"/>
</dbReference>
<dbReference type="InterPro" id="IPR007492">
    <property type="entry name" value="LytTR_DNA-bd_dom"/>
</dbReference>
<dbReference type="InterPro" id="IPR046947">
    <property type="entry name" value="LytR-like"/>
</dbReference>
<dbReference type="PANTHER" id="PTHR37299:SF2">
    <property type="entry name" value="HTH LYTTR-TYPE DOMAIN-CONTAINING PROTEIN"/>
    <property type="match status" value="1"/>
</dbReference>
<evidence type="ECO:0000259" key="5">
    <source>
        <dbReference type="PROSITE" id="PS50930"/>
    </source>
</evidence>
<accession>A0ABS7MME0</accession>
<evidence type="ECO:0000256" key="3">
    <source>
        <dbReference type="ARBA" id="ARBA00023125"/>
    </source>
</evidence>
<keyword evidence="3" id="KW-0238">DNA-binding</keyword>
<comment type="caution">
    <text evidence="6">The sequence shown here is derived from an EMBL/GenBank/DDBJ whole genome shotgun (WGS) entry which is preliminary data.</text>
</comment>
<sequence length="149" mass="16652">MKITIKTDPSVTETSVTIHAREIDEEVERIHRLVSLAANDVLKRIVGEAESEARILDVDTIMRFHTEGRAVIAQTRSGSWRVRTRIKDLASSLDPADFVQINQGEIVNLNYVSKMDLSLSGTIRLRLADGTDCFVSRRSLGAFRQALSL</sequence>
<protein>
    <submittedName>
        <fullName evidence="6">LytTR family transcriptional regulator</fullName>
    </submittedName>
</protein>
<dbReference type="PANTHER" id="PTHR37299">
    <property type="entry name" value="TRANSCRIPTIONAL REGULATOR-RELATED"/>
    <property type="match status" value="1"/>
</dbReference>
<dbReference type="EMBL" id="JAIMFO010000008">
    <property type="protein sequence ID" value="MBY4798218.1"/>
    <property type="molecule type" value="Genomic_DNA"/>
</dbReference>
<dbReference type="Proteomes" id="UP000700908">
    <property type="component" value="Unassembled WGS sequence"/>
</dbReference>
<keyword evidence="1" id="KW-0963">Cytoplasm</keyword>
<proteinExistence type="predicted"/>
<evidence type="ECO:0000313" key="6">
    <source>
        <dbReference type="EMBL" id="MBY4798218.1"/>
    </source>
</evidence>
<evidence type="ECO:0000256" key="1">
    <source>
        <dbReference type="ARBA" id="ARBA00022490"/>
    </source>
</evidence>
<organism evidence="6 7">
    <name type="scientific">Collinsella ureilytica</name>
    <dbReference type="NCBI Taxonomy" id="2869515"/>
    <lineage>
        <taxon>Bacteria</taxon>
        <taxon>Bacillati</taxon>
        <taxon>Actinomycetota</taxon>
        <taxon>Coriobacteriia</taxon>
        <taxon>Coriobacteriales</taxon>
        <taxon>Coriobacteriaceae</taxon>
        <taxon>Collinsella</taxon>
    </lineage>
</organism>
<keyword evidence="4" id="KW-0804">Transcription</keyword>
<gene>
    <name evidence="6" type="ORF">K6V98_07650</name>
</gene>